<evidence type="ECO:0000313" key="11">
    <source>
        <dbReference type="Proteomes" id="UP000254866"/>
    </source>
</evidence>
<dbReference type="InterPro" id="IPR019145">
    <property type="entry name" value="Mediator_Med10"/>
</dbReference>
<dbReference type="PANTHER" id="PTHR13345:SF13">
    <property type="entry name" value="MEDIATOR OF RNA POLYMERASE II TRANSCRIPTION SUBUNIT 10"/>
    <property type="match status" value="1"/>
</dbReference>
<dbReference type="STRING" id="2656787.A0A370TYL2"/>
<dbReference type="GO" id="GO:0006357">
    <property type="term" value="P:regulation of transcription by RNA polymerase II"/>
    <property type="evidence" value="ECO:0007669"/>
    <property type="project" value="InterPro"/>
</dbReference>
<comment type="caution">
    <text evidence="10">The sequence shown here is derived from an EMBL/GenBank/DDBJ whole genome shotgun (WGS) entry which is preliminary data.</text>
</comment>
<dbReference type="Proteomes" id="UP000254866">
    <property type="component" value="Unassembled WGS sequence"/>
</dbReference>
<dbReference type="AlphaFoldDB" id="A0A370TYL2"/>
<gene>
    <name evidence="9" type="primary">MED10</name>
    <name evidence="10" type="ORF">BP5553_00595</name>
</gene>
<dbReference type="OrthoDB" id="337270at2759"/>
<name>A0A370TYL2_9HELO</name>
<comment type="function">
    <text evidence="9">Component of the Mediator complex, a coactivator involved in the regulated transcription of nearly all RNA polymerase II-dependent genes. Mediator functions as a bridge to convey information from gene-specific regulatory proteins to the basal RNA polymerase II transcription machinery. Mediator is recruited to promoters by direct interactions with regulatory proteins and serves as a scaffold for the assembly of a functional preinitiation complex with RNA polymerase II and the general transcription factors.</text>
</comment>
<dbReference type="Pfam" id="PF09748">
    <property type="entry name" value="Med10"/>
    <property type="match status" value="1"/>
</dbReference>
<keyword evidence="7 9" id="KW-0539">Nucleus</keyword>
<evidence type="ECO:0000256" key="6">
    <source>
        <dbReference type="ARBA" id="ARBA00023163"/>
    </source>
</evidence>
<keyword evidence="6 9" id="KW-0804">Transcription</keyword>
<evidence type="ECO:0000256" key="1">
    <source>
        <dbReference type="ARBA" id="ARBA00004123"/>
    </source>
</evidence>
<accession>A0A370TYL2</accession>
<dbReference type="PANTHER" id="PTHR13345">
    <property type="entry name" value="MEDIATOR OF RNA POLYMERASE II TRANSCRIPTION SUBUNIT 10"/>
    <property type="match status" value="1"/>
</dbReference>
<evidence type="ECO:0000256" key="2">
    <source>
        <dbReference type="ARBA" id="ARBA00005389"/>
    </source>
</evidence>
<proteinExistence type="inferred from homology"/>
<dbReference type="GO" id="GO:0003712">
    <property type="term" value="F:transcription coregulator activity"/>
    <property type="evidence" value="ECO:0007669"/>
    <property type="project" value="InterPro"/>
</dbReference>
<comment type="similarity">
    <text evidence="2 9">Belongs to the Mediator complex subunit 10 family.</text>
</comment>
<protein>
    <recommendedName>
        <fullName evidence="3 9">Mediator of RNA polymerase II transcription subunit 10</fullName>
    </recommendedName>
    <alternativeName>
        <fullName evidence="8 9">Mediator complex subunit 10</fullName>
    </alternativeName>
</protein>
<dbReference type="EMBL" id="NPIC01000001">
    <property type="protein sequence ID" value="RDL40616.1"/>
    <property type="molecule type" value="Genomic_DNA"/>
</dbReference>
<reference evidence="10 11" key="1">
    <citation type="journal article" date="2018" name="IMA Fungus">
        <title>IMA Genome-F 9: Draft genome sequence of Annulohypoxylon stygium, Aspergillus mulundensis, Berkeleyomyces basicola (syn. Thielaviopsis basicola), Ceratocystis smalleyi, two Cercospora beticola strains, Coleophoma cylindrospora, Fusarium fracticaudum, Phialophora cf. hyalina, and Morchella septimelata.</title>
        <authorList>
            <person name="Wingfield B.D."/>
            <person name="Bills G.F."/>
            <person name="Dong Y."/>
            <person name="Huang W."/>
            <person name="Nel W.J."/>
            <person name="Swalarsk-Parry B.S."/>
            <person name="Vaghefi N."/>
            <person name="Wilken P.M."/>
            <person name="An Z."/>
            <person name="de Beer Z.W."/>
            <person name="De Vos L."/>
            <person name="Chen L."/>
            <person name="Duong T.A."/>
            <person name="Gao Y."/>
            <person name="Hammerbacher A."/>
            <person name="Kikkert J.R."/>
            <person name="Li Y."/>
            <person name="Li H."/>
            <person name="Li K."/>
            <person name="Li Q."/>
            <person name="Liu X."/>
            <person name="Ma X."/>
            <person name="Naidoo K."/>
            <person name="Pethybridge S.J."/>
            <person name="Sun J."/>
            <person name="Steenkamp E.T."/>
            <person name="van der Nest M.A."/>
            <person name="van Wyk S."/>
            <person name="Wingfield M.J."/>
            <person name="Xiong C."/>
            <person name="Yue Q."/>
            <person name="Zhang X."/>
        </authorList>
    </citation>
    <scope>NUCLEOTIDE SEQUENCE [LARGE SCALE GENOMIC DNA]</scope>
    <source>
        <strain evidence="10 11">BP 5553</strain>
    </source>
</reference>
<evidence type="ECO:0000256" key="4">
    <source>
        <dbReference type="ARBA" id="ARBA00023015"/>
    </source>
</evidence>
<keyword evidence="5 9" id="KW-0010">Activator</keyword>
<evidence type="ECO:0000313" key="10">
    <source>
        <dbReference type="EMBL" id="RDL40616.1"/>
    </source>
</evidence>
<comment type="subcellular location">
    <subcellularLocation>
        <location evidence="1 9">Nucleus</location>
    </subcellularLocation>
</comment>
<evidence type="ECO:0000256" key="5">
    <source>
        <dbReference type="ARBA" id="ARBA00023159"/>
    </source>
</evidence>
<evidence type="ECO:0000256" key="7">
    <source>
        <dbReference type="ARBA" id="ARBA00023242"/>
    </source>
</evidence>
<evidence type="ECO:0000256" key="3">
    <source>
        <dbReference type="ARBA" id="ARBA00019617"/>
    </source>
</evidence>
<keyword evidence="4 9" id="KW-0805">Transcription regulation</keyword>
<comment type="subunit">
    <text evidence="9">Component of the Mediator complex.</text>
</comment>
<evidence type="ECO:0000256" key="9">
    <source>
        <dbReference type="RuleBase" id="RU364146"/>
    </source>
</evidence>
<dbReference type="GO" id="GO:0016592">
    <property type="term" value="C:mediator complex"/>
    <property type="evidence" value="ECO:0007669"/>
    <property type="project" value="InterPro"/>
</dbReference>
<evidence type="ECO:0000256" key="8">
    <source>
        <dbReference type="ARBA" id="ARBA00032004"/>
    </source>
</evidence>
<organism evidence="10 11">
    <name type="scientific">Venustampulla echinocandica</name>
    <dbReference type="NCBI Taxonomy" id="2656787"/>
    <lineage>
        <taxon>Eukaryota</taxon>
        <taxon>Fungi</taxon>
        <taxon>Dikarya</taxon>
        <taxon>Ascomycota</taxon>
        <taxon>Pezizomycotina</taxon>
        <taxon>Leotiomycetes</taxon>
        <taxon>Helotiales</taxon>
        <taxon>Pleuroascaceae</taxon>
        <taxon>Venustampulla</taxon>
    </lineage>
</organism>
<sequence length="165" mass="18313">MAPLGQSDHDVVEKQLKEVIQDLYHVMVQVHAYDVAGKPSGSVLANQLNTLATDLQKIYDTARPSASRPDSSRPPVNLPSIPPELINYVDNGRNPDIYTREFVELARRGNQLMKGKIEAFGDFRDVLAAEMARAMPELREDVKKVVVETGGRREVVDEAIGQDAM</sequence>
<keyword evidence="11" id="KW-1185">Reference proteome</keyword>